<sequence>MPTLNTSLQAASLIEASGIPYVEKLAKVAIFVIELLEKKAKNKDDVKELRETINNTVAVIQALVAKHGEQGAEYFKDVCEEMEGYLAGIAQDLEGTHRKSRGIKGFFNVNELRDAVLSYRKRVNDLKMDFLVRIHSALPKQ</sequence>
<dbReference type="GO" id="GO:0007166">
    <property type="term" value="P:cell surface receptor signaling pathway"/>
    <property type="evidence" value="ECO:0007669"/>
    <property type="project" value="InterPro"/>
</dbReference>
<evidence type="ECO:0000313" key="1">
    <source>
        <dbReference type="EMBL" id="KAK0491749.1"/>
    </source>
</evidence>
<dbReference type="AlphaFoldDB" id="A0AA39PY25"/>
<protein>
    <submittedName>
        <fullName evidence="1">Uncharacterized protein</fullName>
    </submittedName>
</protein>
<name>A0AA39PY25_9AGAR</name>
<dbReference type="EMBL" id="JAUEPU010000033">
    <property type="protein sequence ID" value="KAK0491749.1"/>
    <property type="molecule type" value="Genomic_DNA"/>
</dbReference>
<evidence type="ECO:0000313" key="2">
    <source>
        <dbReference type="Proteomes" id="UP001175228"/>
    </source>
</evidence>
<dbReference type="InterPro" id="IPR036537">
    <property type="entry name" value="Adaptor_Cbl_N_dom_sf"/>
</dbReference>
<accession>A0AA39PY25</accession>
<organism evidence="1 2">
    <name type="scientific">Armillaria luteobubalina</name>
    <dbReference type="NCBI Taxonomy" id="153913"/>
    <lineage>
        <taxon>Eukaryota</taxon>
        <taxon>Fungi</taxon>
        <taxon>Dikarya</taxon>
        <taxon>Basidiomycota</taxon>
        <taxon>Agaricomycotina</taxon>
        <taxon>Agaricomycetes</taxon>
        <taxon>Agaricomycetidae</taxon>
        <taxon>Agaricales</taxon>
        <taxon>Marasmiineae</taxon>
        <taxon>Physalacriaceae</taxon>
        <taxon>Armillaria</taxon>
    </lineage>
</organism>
<keyword evidence="2" id="KW-1185">Reference proteome</keyword>
<dbReference type="Proteomes" id="UP001175228">
    <property type="component" value="Unassembled WGS sequence"/>
</dbReference>
<comment type="caution">
    <text evidence="1">The sequence shown here is derived from an EMBL/GenBank/DDBJ whole genome shotgun (WGS) entry which is preliminary data.</text>
</comment>
<reference evidence="1" key="1">
    <citation type="submission" date="2023-06" db="EMBL/GenBank/DDBJ databases">
        <authorList>
            <consortium name="Lawrence Berkeley National Laboratory"/>
            <person name="Ahrendt S."/>
            <person name="Sahu N."/>
            <person name="Indic B."/>
            <person name="Wong-Bajracharya J."/>
            <person name="Merenyi Z."/>
            <person name="Ke H.-M."/>
            <person name="Monk M."/>
            <person name="Kocsube S."/>
            <person name="Drula E."/>
            <person name="Lipzen A."/>
            <person name="Balint B."/>
            <person name="Henrissat B."/>
            <person name="Andreopoulos B."/>
            <person name="Martin F.M."/>
            <person name="Harder C.B."/>
            <person name="Rigling D."/>
            <person name="Ford K.L."/>
            <person name="Foster G.D."/>
            <person name="Pangilinan J."/>
            <person name="Papanicolaou A."/>
            <person name="Barry K."/>
            <person name="LaButti K."/>
            <person name="Viragh M."/>
            <person name="Koriabine M."/>
            <person name="Yan M."/>
            <person name="Riley R."/>
            <person name="Champramary S."/>
            <person name="Plett K.L."/>
            <person name="Tsai I.J."/>
            <person name="Slot J."/>
            <person name="Sipos G."/>
            <person name="Plett J."/>
            <person name="Nagy L.G."/>
            <person name="Grigoriev I.V."/>
        </authorList>
    </citation>
    <scope>NUCLEOTIDE SEQUENCE</scope>
    <source>
        <strain evidence="1">HWK02</strain>
    </source>
</reference>
<proteinExistence type="predicted"/>
<dbReference type="Gene3D" id="1.20.930.20">
    <property type="entry name" value="Adaptor protein Cbl, N-terminal domain"/>
    <property type="match status" value="1"/>
</dbReference>
<gene>
    <name evidence="1" type="ORF">EDD18DRAFT_1358529</name>
</gene>